<gene>
    <name evidence="6" type="ORF">WSS_A35272</name>
</gene>
<feature type="region of interest" description="Disordered" evidence="4">
    <location>
        <begin position="274"/>
        <end position="295"/>
    </location>
</feature>
<dbReference type="Proteomes" id="UP000005951">
    <property type="component" value="Unassembled WGS sequence"/>
</dbReference>
<comment type="caution">
    <text evidence="6">The sequence shown here is derived from an EMBL/GenBank/DDBJ whole genome shotgun (WGS) entry which is preliminary data.</text>
</comment>
<accession>K8X8D4</accession>
<dbReference type="AlphaFoldDB" id="K8X8D4"/>
<keyword evidence="2" id="KW-0560">Oxidoreductase</keyword>
<dbReference type="PRINTS" id="PR00080">
    <property type="entry name" value="SDRFAMILY"/>
</dbReference>
<proteinExistence type="inferred from homology"/>
<comment type="similarity">
    <text evidence="1 3">Belongs to the short-chain dehydrogenases/reductases (SDR) family.</text>
</comment>
<evidence type="ECO:0000256" key="2">
    <source>
        <dbReference type="ARBA" id="ARBA00023002"/>
    </source>
</evidence>
<dbReference type="InterPro" id="IPR020904">
    <property type="entry name" value="Sc_DH/Rdtase_CS"/>
</dbReference>
<dbReference type="PRINTS" id="PR00081">
    <property type="entry name" value="GDHRDH"/>
</dbReference>
<name>K8X8D4_RHOOP</name>
<dbReference type="InterPro" id="IPR002347">
    <property type="entry name" value="SDR_fam"/>
</dbReference>
<reference evidence="6 7" key="1">
    <citation type="journal article" date="2013" name="Genome Announc.">
        <title>Draft Genome Sequence of Rhodococcus opacus Strain M213 Shows a Diverse Catabolic Potential.</title>
        <authorList>
            <person name="Pathak A."/>
            <person name="Green S.J."/>
            <person name="Ogram A."/>
            <person name="Chauhan A."/>
        </authorList>
    </citation>
    <scope>NUCLEOTIDE SEQUENCE [LARGE SCALE GENOMIC DNA]</scope>
    <source>
        <strain evidence="6 7">M213</strain>
    </source>
</reference>
<sequence>MGFSVAGKTVLITGAAMGMGRLFARLAAADRAGTVVLWDIDAAALERTAHELRESGCTVSAYVVDVADLESVRTAAAEVRDAVGRPDVLVNNAGVVRGKYFWDHDHESDTRFVMDVNTLAPMYITNEFLPAMIEDRGRDCRIVNIASAAGTVATPRMAVYAASKWAALGWSDSLRLELVQAGHGHVKVTTVCPSYISTGMFDGVKNPLFAPILSPEDVTARSWRAMKQGKPLLMLPRSLYLSRVAKAVLPVRAWDRLADRLGVYHSMDAYTGRVQAPTPDVSDQPRSKRAPSRMLPGARRLSARPNLASGVTGTTALLCLTALTICVATRSGVKPRLR</sequence>
<dbReference type="PANTHER" id="PTHR24322:SF736">
    <property type="entry name" value="RETINOL DEHYDROGENASE 10"/>
    <property type="match status" value="1"/>
</dbReference>
<keyword evidence="5" id="KW-0812">Transmembrane</keyword>
<evidence type="ECO:0000256" key="4">
    <source>
        <dbReference type="SAM" id="MobiDB-lite"/>
    </source>
</evidence>
<protein>
    <submittedName>
        <fullName evidence="6">Oxidoreductase</fullName>
    </submittedName>
</protein>
<dbReference type="InterPro" id="IPR036291">
    <property type="entry name" value="NAD(P)-bd_dom_sf"/>
</dbReference>
<dbReference type="GO" id="GO:0016616">
    <property type="term" value="F:oxidoreductase activity, acting on the CH-OH group of donors, NAD or NADP as acceptor"/>
    <property type="evidence" value="ECO:0007669"/>
    <property type="project" value="TreeGrafter"/>
</dbReference>
<dbReference type="PANTHER" id="PTHR24322">
    <property type="entry name" value="PKSB"/>
    <property type="match status" value="1"/>
</dbReference>
<organism evidence="6 7">
    <name type="scientific">Rhodococcus opacus M213</name>
    <dbReference type="NCBI Taxonomy" id="1129896"/>
    <lineage>
        <taxon>Bacteria</taxon>
        <taxon>Bacillati</taxon>
        <taxon>Actinomycetota</taxon>
        <taxon>Actinomycetes</taxon>
        <taxon>Mycobacteriales</taxon>
        <taxon>Nocardiaceae</taxon>
        <taxon>Rhodococcus</taxon>
    </lineage>
</organism>
<dbReference type="CDD" id="cd05339">
    <property type="entry name" value="17beta-HSDXI-like_SDR_c"/>
    <property type="match status" value="1"/>
</dbReference>
<feature type="transmembrane region" description="Helical" evidence="5">
    <location>
        <begin position="307"/>
        <end position="328"/>
    </location>
</feature>
<dbReference type="SUPFAM" id="SSF51735">
    <property type="entry name" value="NAD(P)-binding Rossmann-fold domains"/>
    <property type="match status" value="1"/>
</dbReference>
<evidence type="ECO:0000256" key="5">
    <source>
        <dbReference type="SAM" id="Phobius"/>
    </source>
</evidence>
<keyword evidence="5" id="KW-0472">Membrane</keyword>
<keyword evidence="5" id="KW-1133">Transmembrane helix</keyword>
<dbReference type="Gene3D" id="3.40.50.720">
    <property type="entry name" value="NAD(P)-binding Rossmann-like Domain"/>
    <property type="match status" value="1"/>
</dbReference>
<evidence type="ECO:0000313" key="6">
    <source>
        <dbReference type="EMBL" id="EKT77829.1"/>
    </source>
</evidence>
<evidence type="ECO:0000256" key="1">
    <source>
        <dbReference type="ARBA" id="ARBA00006484"/>
    </source>
</evidence>
<dbReference type="Pfam" id="PF00106">
    <property type="entry name" value="adh_short"/>
    <property type="match status" value="1"/>
</dbReference>
<evidence type="ECO:0000313" key="7">
    <source>
        <dbReference type="Proteomes" id="UP000005951"/>
    </source>
</evidence>
<dbReference type="EMBL" id="AJYC02000132">
    <property type="protein sequence ID" value="EKT77829.1"/>
    <property type="molecule type" value="Genomic_DNA"/>
</dbReference>
<dbReference type="PROSITE" id="PS00061">
    <property type="entry name" value="ADH_SHORT"/>
    <property type="match status" value="1"/>
</dbReference>
<evidence type="ECO:0000256" key="3">
    <source>
        <dbReference type="RuleBase" id="RU000363"/>
    </source>
</evidence>